<accession>A0ABU1CIK9</accession>
<dbReference type="Proteomes" id="UP001233535">
    <property type="component" value="Unassembled WGS sequence"/>
</dbReference>
<dbReference type="RefSeq" id="WP_309263907.1">
    <property type="nucleotide sequence ID" value="NZ_JARUHG010000008.1"/>
</dbReference>
<dbReference type="Pfam" id="PF14258">
    <property type="entry name" value="DUF4350"/>
    <property type="match status" value="1"/>
</dbReference>
<evidence type="ECO:0000313" key="3">
    <source>
        <dbReference type="Proteomes" id="UP001233535"/>
    </source>
</evidence>
<feature type="domain" description="DUF4350" evidence="1">
    <location>
        <begin position="47"/>
        <end position="223"/>
    </location>
</feature>
<sequence length="378" mass="42416">MTFTRRHGLIALVVLAIAGAVAGGVAWWQRTFERTEEWVDLPRTGEARRNPLYVLKLALIGDGVKAQARPRLQLGSVTLGPRDTVLLYNDPRTISDTDEAALLEWVERGGHLLLRTPPPGPLDVEAPLPVLAEFGVHPRSDELCAGLDVAGEDPHVEFCRGRRLDVDDLDATASLHWGEPETGYVFVRIPHGQGHVDVLSDFDFLDNDSLKEGPHIALTRQLLDPNYRAGTVHLIYEAQVPSFWMALVREHWRIWLPLLLALLAWLWRRSQRFGPLLASPAVERRSLLEHVTASGEHVYRYGYAHLLHEAARKAFLARLRRRDPQAAALEGDAQAAMLAERFGLPHKDVRDALSTPVARDHAAFRTRIALLVRMRNSL</sequence>
<organism evidence="2 3">
    <name type="scientific">Lysobacter arvi</name>
    <dbReference type="NCBI Taxonomy" id="3038776"/>
    <lineage>
        <taxon>Bacteria</taxon>
        <taxon>Pseudomonadati</taxon>
        <taxon>Pseudomonadota</taxon>
        <taxon>Gammaproteobacteria</taxon>
        <taxon>Lysobacterales</taxon>
        <taxon>Lysobacteraceae</taxon>
        <taxon>Lysobacter</taxon>
    </lineage>
</organism>
<gene>
    <name evidence="2" type="ORF">P8609_17660</name>
</gene>
<dbReference type="EMBL" id="JARUHG010000008">
    <property type="protein sequence ID" value="MDR0184786.1"/>
    <property type="molecule type" value="Genomic_DNA"/>
</dbReference>
<dbReference type="InterPro" id="IPR025646">
    <property type="entry name" value="DUF4350"/>
</dbReference>
<proteinExistence type="predicted"/>
<keyword evidence="3" id="KW-1185">Reference proteome</keyword>
<comment type="caution">
    <text evidence="2">The sequence shown here is derived from an EMBL/GenBank/DDBJ whole genome shotgun (WGS) entry which is preliminary data.</text>
</comment>
<reference evidence="2 3" key="1">
    <citation type="submission" date="2023-04" db="EMBL/GenBank/DDBJ databases">
        <title>Lysobacter sp. strain UC isolated from soil sample.</title>
        <authorList>
            <person name="Choksket S."/>
            <person name="Harshvardhan F."/>
            <person name="Rana R."/>
            <person name="Patil P.B."/>
            <person name="Korpole S."/>
        </authorList>
    </citation>
    <scope>NUCLEOTIDE SEQUENCE [LARGE SCALE GENOMIC DNA]</scope>
    <source>
        <strain evidence="2 3">UC</strain>
    </source>
</reference>
<evidence type="ECO:0000313" key="2">
    <source>
        <dbReference type="EMBL" id="MDR0184786.1"/>
    </source>
</evidence>
<evidence type="ECO:0000259" key="1">
    <source>
        <dbReference type="Pfam" id="PF14258"/>
    </source>
</evidence>
<name>A0ABU1CIK9_9GAMM</name>
<protein>
    <submittedName>
        <fullName evidence="2">DUF4350 domain-containing protein</fullName>
    </submittedName>
</protein>